<dbReference type="KEGG" id="mbe:MBM_04726"/>
<evidence type="ECO:0000256" key="2">
    <source>
        <dbReference type="SAM" id="SignalP"/>
    </source>
</evidence>
<accession>K1XWP7</accession>
<keyword evidence="2" id="KW-0732">Signal</keyword>
<dbReference type="Proteomes" id="UP000006753">
    <property type="component" value="Unassembled WGS sequence"/>
</dbReference>
<sequence>MYLQALILSVLVAMGEARFAQEQVPIPAISALGAFGNSGDAATLAGQSISFLLAAANPCGKLSQADKIVATLGTDPQVIAAARGLVAAEQNFNPFNVAIPSICSDVSLPATAELRGVVPLVDPAVTGSDDENSKSATSLNTPFDATGLSVAEVMAAQGFSNFTTKAADGTAGAAPAAGIGGVAASSALPPVSSNVASIVSAAVGACAPPTTLVPATRATASTASSASQDAVASSGNATAAEPAPGGAGAVRDAVKGSFGGFVASSIAGNDFGTCTPTIKFEAGLNGRKETEFTFQAIDPVVNKGQQEALNPNIITNRICDQLGNVCGASDAGKAACLSAKATISALGTRDQTTADRWNELLGFAGTDTNPDQAPKTGLVGHT</sequence>
<evidence type="ECO:0000313" key="4">
    <source>
        <dbReference type="Proteomes" id="UP000006753"/>
    </source>
</evidence>
<dbReference type="GeneID" id="18760661"/>
<dbReference type="InParanoid" id="K1XWP7"/>
<evidence type="ECO:0000313" key="3">
    <source>
        <dbReference type="EMBL" id="EKD17149.1"/>
    </source>
</evidence>
<organism evidence="3 4">
    <name type="scientific">Marssonina brunnea f. sp. multigermtubi (strain MB_m1)</name>
    <name type="common">Marssonina leaf spot fungus</name>
    <dbReference type="NCBI Taxonomy" id="1072389"/>
    <lineage>
        <taxon>Eukaryota</taxon>
        <taxon>Fungi</taxon>
        <taxon>Dikarya</taxon>
        <taxon>Ascomycota</taxon>
        <taxon>Pezizomycotina</taxon>
        <taxon>Leotiomycetes</taxon>
        <taxon>Helotiales</taxon>
        <taxon>Drepanopezizaceae</taxon>
        <taxon>Drepanopeziza</taxon>
    </lineage>
</organism>
<dbReference type="EMBL" id="JH921437">
    <property type="protein sequence ID" value="EKD17149.1"/>
    <property type="molecule type" value="Genomic_DNA"/>
</dbReference>
<name>K1XWP7_MARBU</name>
<evidence type="ECO:0000256" key="1">
    <source>
        <dbReference type="SAM" id="MobiDB-lite"/>
    </source>
</evidence>
<dbReference type="OrthoDB" id="2141239at2759"/>
<dbReference type="HOGENOM" id="CLU_038962_0_0_1"/>
<dbReference type="AlphaFoldDB" id="K1XWP7"/>
<gene>
    <name evidence="3" type="ORF">MBM_04726</name>
</gene>
<evidence type="ECO:0008006" key="5">
    <source>
        <dbReference type="Google" id="ProtNLM"/>
    </source>
</evidence>
<dbReference type="eggNOG" id="ENOG502QUVP">
    <property type="taxonomic scope" value="Eukaryota"/>
</dbReference>
<keyword evidence="4" id="KW-1185">Reference proteome</keyword>
<protein>
    <recommendedName>
        <fullName evidence="5">Circumsporozoite protein</fullName>
    </recommendedName>
</protein>
<feature type="region of interest" description="Disordered" evidence="1">
    <location>
        <begin position="363"/>
        <end position="382"/>
    </location>
</feature>
<feature type="chain" id="PRO_5003855670" description="Circumsporozoite protein" evidence="2">
    <location>
        <begin position="18"/>
        <end position="382"/>
    </location>
</feature>
<feature type="signal peptide" evidence="2">
    <location>
        <begin position="1"/>
        <end position="17"/>
    </location>
</feature>
<dbReference type="OMA" id="KCTPTID"/>
<reference evidence="3 4" key="1">
    <citation type="journal article" date="2012" name="BMC Genomics">
        <title>Sequencing the genome of Marssonina brunnea reveals fungus-poplar co-evolution.</title>
        <authorList>
            <person name="Zhu S."/>
            <person name="Cao Y.-Z."/>
            <person name="Jiang C."/>
            <person name="Tan B.-Y."/>
            <person name="Wang Z."/>
            <person name="Feng S."/>
            <person name="Zhang L."/>
            <person name="Su X.-H."/>
            <person name="Brejova B."/>
            <person name="Vinar T."/>
            <person name="Xu M."/>
            <person name="Wang M.-X."/>
            <person name="Zhang S.-G."/>
            <person name="Huang M.-R."/>
            <person name="Wu R."/>
            <person name="Zhou Y."/>
        </authorList>
    </citation>
    <scope>NUCLEOTIDE SEQUENCE [LARGE SCALE GENOMIC DNA]</scope>
    <source>
        <strain evidence="3 4">MB_m1</strain>
    </source>
</reference>
<proteinExistence type="predicted"/>